<accession>A0AAU9KDF6</accession>
<name>A0AAU9KDF6_9CILI</name>
<sequence length="83" mass="10201">MGFGKKEKHWYFSAGCIKKTVFVGYECTSYRWWLKVIMNLSYLKGFFLNCFTKYIDDILLKNFYFLFYKYHANYFLKSSMRAF</sequence>
<dbReference type="AlphaFoldDB" id="A0AAU9KDF6"/>
<organism evidence="1 2">
    <name type="scientific">Blepharisma stoltei</name>
    <dbReference type="NCBI Taxonomy" id="1481888"/>
    <lineage>
        <taxon>Eukaryota</taxon>
        <taxon>Sar</taxon>
        <taxon>Alveolata</taxon>
        <taxon>Ciliophora</taxon>
        <taxon>Postciliodesmatophora</taxon>
        <taxon>Heterotrichea</taxon>
        <taxon>Heterotrichida</taxon>
        <taxon>Blepharismidae</taxon>
        <taxon>Blepharisma</taxon>
    </lineage>
</organism>
<gene>
    <name evidence="1" type="ORF">BSTOLATCC_MIC66205</name>
</gene>
<dbReference type="Proteomes" id="UP001162131">
    <property type="component" value="Unassembled WGS sequence"/>
</dbReference>
<protein>
    <submittedName>
        <fullName evidence="1">Uncharacterized protein</fullName>
    </submittedName>
</protein>
<evidence type="ECO:0000313" key="2">
    <source>
        <dbReference type="Proteomes" id="UP001162131"/>
    </source>
</evidence>
<reference evidence="1" key="1">
    <citation type="submission" date="2021-09" db="EMBL/GenBank/DDBJ databases">
        <authorList>
            <consortium name="AG Swart"/>
            <person name="Singh M."/>
            <person name="Singh A."/>
            <person name="Seah K."/>
            <person name="Emmerich C."/>
        </authorList>
    </citation>
    <scope>NUCLEOTIDE SEQUENCE</scope>
    <source>
        <strain evidence="1">ATCC30299</strain>
    </source>
</reference>
<proteinExistence type="predicted"/>
<evidence type="ECO:0000313" key="1">
    <source>
        <dbReference type="EMBL" id="CAG9336327.1"/>
    </source>
</evidence>
<dbReference type="EMBL" id="CAJZBQ010000064">
    <property type="protein sequence ID" value="CAG9336327.1"/>
    <property type="molecule type" value="Genomic_DNA"/>
</dbReference>
<keyword evidence="2" id="KW-1185">Reference proteome</keyword>
<comment type="caution">
    <text evidence="1">The sequence shown here is derived from an EMBL/GenBank/DDBJ whole genome shotgun (WGS) entry which is preliminary data.</text>
</comment>